<dbReference type="Gene3D" id="1.20.81.30">
    <property type="entry name" value="Type II secretion system (T2SS), domain F"/>
    <property type="match status" value="2"/>
</dbReference>
<organism evidence="10 11">
    <name type="scientific">Mariniblastus fucicola</name>
    <dbReference type="NCBI Taxonomy" id="980251"/>
    <lineage>
        <taxon>Bacteria</taxon>
        <taxon>Pseudomonadati</taxon>
        <taxon>Planctomycetota</taxon>
        <taxon>Planctomycetia</taxon>
        <taxon>Pirellulales</taxon>
        <taxon>Pirellulaceae</taxon>
        <taxon>Mariniblastus</taxon>
    </lineage>
</organism>
<evidence type="ECO:0000256" key="7">
    <source>
        <dbReference type="ARBA" id="ARBA00023136"/>
    </source>
</evidence>
<dbReference type="Pfam" id="PF00482">
    <property type="entry name" value="T2SSF"/>
    <property type="match status" value="3"/>
</dbReference>
<evidence type="ECO:0000256" key="5">
    <source>
        <dbReference type="ARBA" id="ARBA00022692"/>
    </source>
</evidence>
<keyword evidence="6 8" id="KW-1133">Transmembrane helix</keyword>
<dbReference type="InterPro" id="IPR018076">
    <property type="entry name" value="T2SS_GspF_dom"/>
</dbReference>
<feature type="domain" description="Type II secretion system protein GspF" evidence="9">
    <location>
        <begin position="385"/>
        <end position="456"/>
    </location>
</feature>
<keyword evidence="7 8" id="KW-0472">Membrane</keyword>
<feature type="transmembrane region" description="Helical" evidence="8">
    <location>
        <begin position="228"/>
        <end position="247"/>
    </location>
</feature>
<dbReference type="InterPro" id="IPR042094">
    <property type="entry name" value="T2SS_GspF_sf"/>
</dbReference>
<accession>A0A5B9P277</accession>
<evidence type="ECO:0000313" key="11">
    <source>
        <dbReference type="Proteomes" id="UP000322214"/>
    </source>
</evidence>
<dbReference type="Proteomes" id="UP000322214">
    <property type="component" value="Chromosome"/>
</dbReference>
<evidence type="ECO:0000256" key="2">
    <source>
        <dbReference type="ARBA" id="ARBA00005745"/>
    </source>
</evidence>
<feature type="transmembrane region" description="Helical" evidence="8">
    <location>
        <begin position="171"/>
        <end position="197"/>
    </location>
</feature>
<comment type="similarity">
    <text evidence="2">Belongs to the GSP F family.</text>
</comment>
<dbReference type="PANTHER" id="PTHR30012:SF0">
    <property type="entry name" value="TYPE II SECRETION SYSTEM PROTEIN F-RELATED"/>
    <property type="match status" value="1"/>
</dbReference>
<dbReference type="GO" id="GO:0005886">
    <property type="term" value="C:plasma membrane"/>
    <property type="evidence" value="ECO:0007669"/>
    <property type="project" value="UniProtKB-SubCell"/>
</dbReference>
<feature type="transmembrane region" description="Helical" evidence="8">
    <location>
        <begin position="363"/>
        <end position="384"/>
    </location>
</feature>
<keyword evidence="11" id="KW-1185">Reference proteome</keyword>
<comment type="subcellular location">
    <subcellularLocation>
        <location evidence="1">Cell inner membrane</location>
        <topology evidence="1">Multi-pass membrane protein</topology>
    </subcellularLocation>
</comment>
<evidence type="ECO:0000256" key="3">
    <source>
        <dbReference type="ARBA" id="ARBA00022475"/>
    </source>
</evidence>
<dbReference type="KEGG" id="mff:MFFC18_04670"/>
<keyword evidence="5 8" id="KW-0812">Transmembrane</keyword>
<protein>
    <submittedName>
        <fullName evidence="10">Type II secretion system protein F</fullName>
    </submittedName>
</protein>
<dbReference type="PANTHER" id="PTHR30012">
    <property type="entry name" value="GENERAL SECRETION PATHWAY PROTEIN"/>
    <property type="match status" value="1"/>
</dbReference>
<feature type="domain" description="Type II secretion system protein GspF" evidence="9">
    <location>
        <begin position="279"/>
        <end position="340"/>
    </location>
</feature>
<feature type="transmembrane region" description="Helical" evidence="8">
    <location>
        <begin position="337"/>
        <end position="357"/>
    </location>
</feature>
<evidence type="ECO:0000313" key="10">
    <source>
        <dbReference type="EMBL" id="QEG20617.1"/>
    </source>
</evidence>
<evidence type="ECO:0000256" key="8">
    <source>
        <dbReference type="SAM" id="Phobius"/>
    </source>
</evidence>
<dbReference type="EMBL" id="CP042912">
    <property type="protein sequence ID" value="QEG20617.1"/>
    <property type="molecule type" value="Genomic_DNA"/>
</dbReference>
<evidence type="ECO:0000259" key="9">
    <source>
        <dbReference type="Pfam" id="PF00482"/>
    </source>
</evidence>
<name>A0A5B9P277_9BACT</name>
<keyword evidence="4" id="KW-0997">Cell inner membrane</keyword>
<proteinExistence type="inferred from homology"/>
<dbReference type="AlphaFoldDB" id="A0A5B9P277"/>
<dbReference type="FunFam" id="1.20.81.30:FF:000001">
    <property type="entry name" value="Type II secretion system protein F"/>
    <property type="match status" value="1"/>
</dbReference>
<dbReference type="InterPro" id="IPR003004">
    <property type="entry name" value="GspF/PilC"/>
</dbReference>
<evidence type="ECO:0000256" key="1">
    <source>
        <dbReference type="ARBA" id="ARBA00004429"/>
    </source>
</evidence>
<feature type="domain" description="Type II secretion system protein GspF" evidence="9">
    <location>
        <begin position="75"/>
        <end position="198"/>
    </location>
</feature>
<keyword evidence="3" id="KW-1003">Cell membrane</keyword>
<evidence type="ECO:0000256" key="4">
    <source>
        <dbReference type="ARBA" id="ARBA00022519"/>
    </source>
</evidence>
<dbReference type="STRING" id="980251.GCA_001642875_02348"/>
<sequence>MPTYQFEAMDPQGQEIRDVIEAPTQDEAQATIRSMGYFVTKIAQQKSNVKAGQSSSQARKTFALGGAGGKKMVTFTRQLSILQDAGLPILRSLKILEDQANPGALKNSLIDVCDEIESGSSLSEALSKSPKVFDRLYVNMIKAGEAGGSLEIILRRLAEFKERTQKLKGKVIGAMIYPIMVVVFTIGILTFIMLFIIPEFQKMFEEFGIELPAMTQLLMAISDRVCRLWFLFPLIPISMMLFVSLVCKFRAGRMGWHLFLLKVPIMGKLVEKANLARTTRTLGALVASGVPIIEGLTITRETSGNAMFEKIFSRVTDSIRAGDTIANPMKANSRPGFHPVTLFFFLATMSLPPLAVLFIKPDFWFYVAYGSFGLCLVGFAWYFLNYKKPVVEDLVVNMIDVGEETGELDTMLYKVADYYEEEVESITDGMMKLIEPLMIIFLGLVVLFIVVSLFMPLIAIISGLTGGNK</sequence>
<reference evidence="10 11" key="1">
    <citation type="submission" date="2019-08" db="EMBL/GenBank/DDBJ databases">
        <title>Deep-cultivation of Planctomycetes and their phenomic and genomic characterization uncovers novel biology.</title>
        <authorList>
            <person name="Wiegand S."/>
            <person name="Jogler M."/>
            <person name="Boedeker C."/>
            <person name="Pinto D."/>
            <person name="Vollmers J."/>
            <person name="Rivas-Marin E."/>
            <person name="Kohn T."/>
            <person name="Peeters S.H."/>
            <person name="Heuer A."/>
            <person name="Rast P."/>
            <person name="Oberbeckmann S."/>
            <person name="Bunk B."/>
            <person name="Jeske O."/>
            <person name="Meyerdierks A."/>
            <person name="Storesund J.E."/>
            <person name="Kallscheuer N."/>
            <person name="Luecker S."/>
            <person name="Lage O.M."/>
            <person name="Pohl T."/>
            <person name="Merkel B.J."/>
            <person name="Hornburger P."/>
            <person name="Mueller R.-W."/>
            <person name="Bruemmer F."/>
            <person name="Labrenz M."/>
            <person name="Spormann A.M."/>
            <person name="Op den Camp H."/>
            <person name="Overmann J."/>
            <person name="Amann R."/>
            <person name="Jetten M.S.M."/>
            <person name="Mascher T."/>
            <person name="Medema M.H."/>
            <person name="Devos D.P."/>
            <person name="Kaster A.-K."/>
            <person name="Ovreas L."/>
            <person name="Rohde M."/>
            <person name="Galperin M.Y."/>
            <person name="Jogler C."/>
        </authorList>
    </citation>
    <scope>NUCLEOTIDE SEQUENCE [LARGE SCALE GENOMIC DNA]</scope>
    <source>
        <strain evidence="10 11">FC18</strain>
    </source>
</reference>
<gene>
    <name evidence="10" type="primary">gspF</name>
    <name evidence="10" type="ORF">MFFC18_04670</name>
</gene>
<feature type="transmembrane region" description="Helical" evidence="8">
    <location>
        <begin position="439"/>
        <end position="464"/>
    </location>
</feature>
<dbReference type="OrthoDB" id="9805682at2"/>
<dbReference type="PRINTS" id="PR00812">
    <property type="entry name" value="BCTERIALGSPF"/>
</dbReference>
<evidence type="ECO:0000256" key="6">
    <source>
        <dbReference type="ARBA" id="ARBA00022989"/>
    </source>
</evidence>
<dbReference type="RefSeq" id="WP_075084774.1">
    <property type="nucleotide sequence ID" value="NZ_CP042912.1"/>
</dbReference>